<dbReference type="Proteomes" id="UP000243847">
    <property type="component" value="Chromosome sequence1"/>
</dbReference>
<feature type="domain" description="N-acetyltransferase" evidence="1">
    <location>
        <begin position="9"/>
        <end position="165"/>
    </location>
</feature>
<dbReference type="PROSITE" id="PS51186">
    <property type="entry name" value="GNAT"/>
    <property type="match status" value="1"/>
</dbReference>
<dbReference type="SUPFAM" id="SSF55729">
    <property type="entry name" value="Acyl-CoA N-acyltransferases (Nat)"/>
    <property type="match status" value="1"/>
</dbReference>
<gene>
    <name evidence="2" type="ORF">AUMI_115220</name>
</gene>
<organism evidence="2 3">
    <name type="scientific">Aurantimicrobium minutum</name>
    <dbReference type="NCBI Taxonomy" id="708131"/>
    <lineage>
        <taxon>Bacteria</taxon>
        <taxon>Bacillati</taxon>
        <taxon>Actinomycetota</taxon>
        <taxon>Actinomycetes</taxon>
        <taxon>Micrococcales</taxon>
        <taxon>Microbacteriaceae</taxon>
        <taxon>Aurantimicrobium</taxon>
    </lineage>
</organism>
<dbReference type="InterPro" id="IPR000182">
    <property type="entry name" value="GNAT_dom"/>
</dbReference>
<dbReference type="GeneID" id="80452716"/>
<evidence type="ECO:0000313" key="2">
    <source>
        <dbReference type="EMBL" id="BAV00065.1"/>
    </source>
</evidence>
<keyword evidence="2" id="KW-0808">Transferase</keyword>
<dbReference type="OrthoDB" id="9795188at2"/>
<proteinExistence type="predicted"/>
<dbReference type="GO" id="GO:0005737">
    <property type="term" value="C:cytoplasm"/>
    <property type="evidence" value="ECO:0007669"/>
    <property type="project" value="TreeGrafter"/>
</dbReference>
<dbReference type="PANTHER" id="PTHR43441">
    <property type="entry name" value="RIBOSOMAL-PROTEIN-SERINE ACETYLTRANSFERASE"/>
    <property type="match status" value="1"/>
</dbReference>
<dbReference type="KEGG" id="amin:AUMI_115220"/>
<dbReference type="GO" id="GO:0008999">
    <property type="term" value="F:protein-N-terminal-alanine acetyltransferase activity"/>
    <property type="evidence" value="ECO:0007669"/>
    <property type="project" value="TreeGrafter"/>
</dbReference>
<dbReference type="Gene3D" id="3.40.630.30">
    <property type="match status" value="1"/>
</dbReference>
<dbReference type="InterPro" id="IPR051908">
    <property type="entry name" value="Ribosomal_N-acetyltransferase"/>
</dbReference>
<reference evidence="2 3" key="1">
    <citation type="journal article" date="2016" name="Genome Announc.">
        <title>Complete Genome Sequence of Aurantimicrobium minutum Type Strain KNCT, a Planktonic Ultramicrobacterium Isolated from River Water.</title>
        <authorList>
            <person name="Nakai R."/>
            <person name="Fujisawa T."/>
            <person name="Nakamura Y."/>
            <person name="Nishide H."/>
            <person name="Uchiyama I."/>
            <person name="Baba T."/>
            <person name="Toyoda A."/>
            <person name="Fujiyama A."/>
            <person name="Naganuma T."/>
            <person name="Niki H."/>
        </authorList>
    </citation>
    <scope>NUCLEOTIDE SEQUENCE [LARGE SCALE GENOMIC DNA]</scope>
    <source>
        <strain evidence="2 3">KNC</strain>
    </source>
</reference>
<name>A0A173LYY4_9MICO</name>
<dbReference type="InterPro" id="IPR016181">
    <property type="entry name" value="Acyl_CoA_acyltransferase"/>
</dbReference>
<dbReference type="PANTHER" id="PTHR43441:SF2">
    <property type="entry name" value="FAMILY ACETYLTRANSFERASE, PUTATIVE (AFU_ORTHOLOGUE AFUA_7G00850)-RELATED"/>
    <property type="match status" value="1"/>
</dbReference>
<dbReference type="AlphaFoldDB" id="A0A173LYY4"/>
<evidence type="ECO:0000313" key="3">
    <source>
        <dbReference type="Proteomes" id="UP000243847"/>
    </source>
</evidence>
<dbReference type="RefSeq" id="WP_096383211.1">
    <property type="nucleotide sequence ID" value="NZ_AP017457.1"/>
</dbReference>
<dbReference type="EMBL" id="AP017457">
    <property type="protein sequence ID" value="BAV00065.1"/>
    <property type="molecule type" value="Genomic_DNA"/>
</dbReference>
<protein>
    <submittedName>
        <fullName evidence="2">Acetyltransferase</fullName>
    </submittedName>
</protein>
<dbReference type="Pfam" id="PF13302">
    <property type="entry name" value="Acetyltransf_3"/>
    <property type="match status" value="1"/>
</dbReference>
<sequence>MSTSQQKTFSLRNLDEQDVSWIIEASNDLAIQQMTSHGGAQTQEAALSVINCSNGDFKSWAILGDNEPLGVISIHSVDGLSATADVGYWVAPWARRQGAAAAALRLLEKELSSSPEIACIQLKIMNANEPSLALARSLGFEEVSSGSCSCGTQGEVSARVFEKKI</sequence>
<dbReference type="GO" id="GO:1990189">
    <property type="term" value="F:protein N-terminal-serine acetyltransferase activity"/>
    <property type="evidence" value="ECO:0007669"/>
    <property type="project" value="TreeGrafter"/>
</dbReference>
<evidence type="ECO:0000259" key="1">
    <source>
        <dbReference type="PROSITE" id="PS51186"/>
    </source>
</evidence>
<accession>A0A173LYY4</accession>